<keyword evidence="6" id="KW-0813">Transport</keyword>
<comment type="similarity">
    <text evidence="6">Belongs to the ABC-4 integral membrane protein family.</text>
</comment>
<proteinExistence type="inferred from homology"/>
<feature type="transmembrane region" description="Helical" evidence="6">
    <location>
        <begin position="195"/>
        <end position="214"/>
    </location>
</feature>
<feature type="transmembrane region" description="Helical" evidence="6">
    <location>
        <begin position="526"/>
        <end position="547"/>
    </location>
</feature>
<feature type="transmembrane region" description="Helical" evidence="6">
    <location>
        <begin position="151"/>
        <end position="174"/>
    </location>
</feature>
<dbReference type="GO" id="GO:0055085">
    <property type="term" value="P:transmembrane transport"/>
    <property type="evidence" value="ECO:0007669"/>
    <property type="project" value="UniProtKB-UniRule"/>
</dbReference>
<dbReference type="InterPro" id="IPR027022">
    <property type="entry name" value="ABC_permease_BceB-typ"/>
</dbReference>
<protein>
    <submittedName>
        <fullName evidence="8">ABC transporter permease</fullName>
    </submittedName>
</protein>
<keyword evidence="5 6" id="KW-0472">Membrane</keyword>
<sequence>MNMMEFSYRNVFRNIKAYAAYFISSTISASLMFSFSMIILHPDFNTDMFPDALKNALYVSIFIAYFFLCFFVFYSESVFLKSRYKDFGVLYIIGASRKQIKKMITIENLIITSSAGVFGVIIGLVFSKILIAACGRILGVTSLNFYLPVKSILITITAFIVIGFVVSLSASMIITEDKVLKLLKGTRKPKAEPKFSKLLTLVSLITLITGYFLSATTTQKNFASRVIIVTSMVVVATYFIFSQVSIRIIHLLKSRKKIYMNRTKMLCISDMLYRVKDNARMFFLITITSAVALTSIGGIYVYWNSKEAEINSSFPQSFFIYDYYNHKDDVERKISFIKSSLYDKKVDSNNVCGTIKYVSVKDIDDTVLVSRSTYDALKKSNSMSKYKFNEYKKKVLPAIFDDVKVVDEDVFNSTAGKKIYFTAVNVSDYKTTLDISREYLDKFNSLKRDKYSNDFLKSYIHERTKVGYGVLLFSCVFIGLVFFITTASFLYNKCYMDIIEDKQKYCNLSKIGLTFKEIKKILNVEIGILFVLPYSVSMLHFIFAISALKSAADVPVLNVALQVIGVMIVVQIIYYFIIRKNYIDEIIKEIIV</sequence>
<dbReference type="Proteomes" id="UP000460287">
    <property type="component" value="Unassembled WGS sequence"/>
</dbReference>
<evidence type="ECO:0000259" key="7">
    <source>
        <dbReference type="Pfam" id="PF02687"/>
    </source>
</evidence>
<name>A0A7X2T230_9CLOT</name>
<comment type="caution">
    <text evidence="8">The sequence shown here is derived from an EMBL/GenBank/DDBJ whole genome shotgun (WGS) entry which is preliminary data.</text>
</comment>
<feature type="transmembrane region" description="Helical" evidence="6">
    <location>
        <begin position="20"/>
        <end position="41"/>
    </location>
</feature>
<keyword evidence="4 6" id="KW-1133">Transmembrane helix</keyword>
<evidence type="ECO:0000256" key="5">
    <source>
        <dbReference type="ARBA" id="ARBA00023136"/>
    </source>
</evidence>
<evidence type="ECO:0000256" key="6">
    <source>
        <dbReference type="PIRNR" id="PIRNR018968"/>
    </source>
</evidence>
<feature type="transmembrane region" description="Helical" evidence="6">
    <location>
        <begin position="109"/>
        <end position="131"/>
    </location>
</feature>
<dbReference type="InterPro" id="IPR003838">
    <property type="entry name" value="ABC3_permease_C"/>
</dbReference>
<feature type="transmembrane region" description="Helical" evidence="6">
    <location>
        <begin position="56"/>
        <end position="75"/>
    </location>
</feature>
<keyword evidence="2 6" id="KW-1003">Cell membrane</keyword>
<feature type="transmembrane region" description="Helical" evidence="6">
    <location>
        <begin position="466"/>
        <end position="491"/>
    </location>
</feature>
<gene>
    <name evidence="8" type="ORF">FYJ33_12660</name>
</gene>
<evidence type="ECO:0000256" key="4">
    <source>
        <dbReference type="ARBA" id="ARBA00022989"/>
    </source>
</evidence>
<evidence type="ECO:0000256" key="1">
    <source>
        <dbReference type="ARBA" id="ARBA00004651"/>
    </source>
</evidence>
<dbReference type="RefSeq" id="WP_154532118.1">
    <property type="nucleotide sequence ID" value="NZ_VULX01000025.1"/>
</dbReference>
<feature type="transmembrane region" description="Helical" evidence="6">
    <location>
        <begin position="559"/>
        <end position="578"/>
    </location>
</feature>
<organism evidence="8 9">
    <name type="scientific">Inconstantimicrobium porci</name>
    <dbReference type="NCBI Taxonomy" id="2652291"/>
    <lineage>
        <taxon>Bacteria</taxon>
        <taxon>Bacillati</taxon>
        <taxon>Bacillota</taxon>
        <taxon>Clostridia</taxon>
        <taxon>Eubacteriales</taxon>
        <taxon>Clostridiaceae</taxon>
        <taxon>Inconstantimicrobium</taxon>
    </lineage>
</organism>
<dbReference type="PANTHER" id="PTHR46795">
    <property type="entry name" value="ABC TRANSPORTER PERMEASE-RELATED-RELATED"/>
    <property type="match status" value="1"/>
</dbReference>
<dbReference type="InterPro" id="IPR052536">
    <property type="entry name" value="ABC-4_Integral_Memb_Prot"/>
</dbReference>
<feature type="transmembrane region" description="Helical" evidence="6">
    <location>
        <begin position="226"/>
        <end position="252"/>
    </location>
</feature>
<dbReference type="EMBL" id="VULX01000025">
    <property type="protein sequence ID" value="MSR92222.1"/>
    <property type="molecule type" value="Genomic_DNA"/>
</dbReference>
<evidence type="ECO:0000256" key="2">
    <source>
        <dbReference type="ARBA" id="ARBA00022475"/>
    </source>
</evidence>
<feature type="transmembrane region" description="Helical" evidence="6">
    <location>
        <begin position="281"/>
        <end position="303"/>
    </location>
</feature>
<keyword evidence="9" id="KW-1185">Reference proteome</keyword>
<reference evidence="8 9" key="1">
    <citation type="submission" date="2019-08" db="EMBL/GenBank/DDBJ databases">
        <title>In-depth cultivation of the pig gut microbiome towards novel bacterial diversity and tailored functional studies.</title>
        <authorList>
            <person name="Wylensek D."/>
            <person name="Hitch T.C.A."/>
            <person name="Clavel T."/>
        </authorList>
    </citation>
    <scope>NUCLEOTIDE SEQUENCE [LARGE SCALE GENOMIC DNA]</scope>
    <source>
        <strain evidence="8 9">WCA-383-APC-5B</strain>
    </source>
</reference>
<evidence type="ECO:0000313" key="9">
    <source>
        <dbReference type="Proteomes" id="UP000460287"/>
    </source>
</evidence>
<evidence type="ECO:0000313" key="8">
    <source>
        <dbReference type="EMBL" id="MSR92222.1"/>
    </source>
</evidence>
<dbReference type="AlphaFoldDB" id="A0A7X2T230"/>
<dbReference type="PIRSF" id="PIRSF018968">
    <property type="entry name" value="ABC_permease_BceB"/>
    <property type="match status" value="1"/>
</dbReference>
<dbReference type="Pfam" id="PF02687">
    <property type="entry name" value="FtsX"/>
    <property type="match status" value="1"/>
</dbReference>
<feature type="domain" description="ABC3 transporter permease C-terminal" evidence="7">
    <location>
        <begin position="59"/>
        <end position="174"/>
    </location>
</feature>
<dbReference type="GO" id="GO:0005886">
    <property type="term" value="C:plasma membrane"/>
    <property type="evidence" value="ECO:0007669"/>
    <property type="project" value="UniProtKB-SubCell"/>
</dbReference>
<dbReference type="PANTHER" id="PTHR46795:SF2">
    <property type="entry name" value="ABC TRANSPORTER, PERMEASE PROTEIN"/>
    <property type="match status" value="1"/>
</dbReference>
<evidence type="ECO:0000256" key="3">
    <source>
        <dbReference type="ARBA" id="ARBA00022692"/>
    </source>
</evidence>
<comment type="subcellular location">
    <subcellularLocation>
        <location evidence="1 6">Cell membrane</location>
        <topology evidence="1 6">Multi-pass membrane protein</topology>
    </subcellularLocation>
</comment>
<accession>A0A7X2T230</accession>
<keyword evidence="3 6" id="KW-0812">Transmembrane</keyword>